<proteinExistence type="predicted"/>
<protein>
    <submittedName>
        <fullName evidence="1">Uncharacterized protein</fullName>
    </submittedName>
</protein>
<gene>
    <name evidence="1" type="ORF">C1SCF055_LOCUS43547</name>
</gene>
<dbReference type="EMBL" id="CAMXCT030006728">
    <property type="protein sequence ID" value="CAL4806334.1"/>
    <property type="molecule type" value="Genomic_DNA"/>
</dbReference>
<reference evidence="2" key="2">
    <citation type="submission" date="2024-04" db="EMBL/GenBank/DDBJ databases">
        <authorList>
            <person name="Chen Y."/>
            <person name="Shah S."/>
            <person name="Dougan E. K."/>
            <person name="Thang M."/>
            <person name="Chan C."/>
        </authorList>
    </citation>
    <scope>NUCLEOTIDE SEQUENCE [LARGE SCALE GENOMIC DNA]</scope>
</reference>
<dbReference type="Proteomes" id="UP001152797">
    <property type="component" value="Unassembled WGS sequence"/>
</dbReference>
<name>A0A9P1GQH4_9DINO</name>
<sequence length="543" mass="61579">MREEMGVRLCIFKIGVTCHPARRFEWYLERGYTCMWVLTQSDSIDLIHMLEAALIHEFGKHVGCKNRPNSGGEGALNRANVPSHPPYYTYVVGGRADQPRWVPCCRVVELARAEVSGNPRPNAAVKRFAKIPVEDAEAGCHELFRELGLCAPVKVEYPTMDGMKSIPYIRISSWAQWLLDTNRLWRQFVGVGSWERMQVVLGEYWARFRELYPNHEVFTLPCDLKRTIPFYSHSDEGRTYKSKPIYVLSVHGALGRGTSSYVRKQKHKAELSKLQMGLNFIGNTWATHMMFTSVVRQFMNERTDCLDILLDIFASDCEKLITEGVTSSDGTKTVFMLHIATKGDLPALAKVGGLTRTFSHVCKASSSRTASKGICHYCKAGQERNEHGQVDCPFEDFSLQPSWLPTMHTSDPWLREPTLLRGIPLDRSSRAQFFETDIWHNMHLGCLKHWVACAFVSLIERLGLAPLQGSVEAKFWLTSDFKAFCRTRKISPYLSEISRATMAFPMSSACPLGQWSKGVVSTHFCQYLETLCDRYGVGESDDV</sequence>
<dbReference type="AlphaFoldDB" id="A0A9P1GQH4"/>
<comment type="caution">
    <text evidence="1">The sequence shown here is derived from an EMBL/GenBank/DDBJ whole genome shotgun (WGS) entry which is preliminary data.</text>
</comment>
<dbReference type="OrthoDB" id="414632at2759"/>
<feature type="non-terminal residue" evidence="1">
    <location>
        <position position="543"/>
    </location>
</feature>
<organism evidence="1">
    <name type="scientific">Cladocopium goreaui</name>
    <dbReference type="NCBI Taxonomy" id="2562237"/>
    <lineage>
        <taxon>Eukaryota</taxon>
        <taxon>Sar</taxon>
        <taxon>Alveolata</taxon>
        <taxon>Dinophyceae</taxon>
        <taxon>Suessiales</taxon>
        <taxon>Symbiodiniaceae</taxon>
        <taxon>Cladocopium</taxon>
    </lineage>
</organism>
<evidence type="ECO:0000313" key="2">
    <source>
        <dbReference type="EMBL" id="CAL1172397.1"/>
    </source>
</evidence>
<evidence type="ECO:0000313" key="3">
    <source>
        <dbReference type="Proteomes" id="UP001152797"/>
    </source>
</evidence>
<evidence type="ECO:0000313" key="1">
    <source>
        <dbReference type="EMBL" id="CAI4019022.1"/>
    </source>
</evidence>
<dbReference type="EMBL" id="CAMXCT020006728">
    <property type="protein sequence ID" value="CAL1172397.1"/>
    <property type="molecule type" value="Genomic_DNA"/>
</dbReference>
<keyword evidence="3" id="KW-1185">Reference proteome</keyword>
<dbReference type="EMBL" id="CAMXCT010006728">
    <property type="protein sequence ID" value="CAI4019022.1"/>
    <property type="molecule type" value="Genomic_DNA"/>
</dbReference>
<reference evidence="1" key="1">
    <citation type="submission" date="2022-10" db="EMBL/GenBank/DDBJ databases">
        <authorList>
            <person name="Chen Y."/>
            <person name="Dougan E. K."/>
            <person name="Chan C."/>
            <person name="Rhodes N."/>
            <person name="Thang M."/>
        </authorList>
    </citation>
    <scope>NUCLEOTIDE SEQUENCE</scope>
</reference>
<accession>A0A9P1GQH4</accession>